<dbReference type="InterPro" id="IPR015806">
    <property type="entry name" value="Pyrv_Knase_insert_dom_sf"/>
</dbReference>
<dbReference type="InterPro" id="IPR040442">
    <property type="entry name" value="Pyrv_kinase-like_dom_sf"/>
</dbReference>
<evidence type="ECO:0000259" key="19">
    <source>
        <dbReference type="Pfam" id="PF02887"/>
    </source>
</evidence>
<evidence type="ECO:0000313" key="20">
    <source>
        <dbReference type="EMBL" id="MDQ0118482.1"/>
    </source>
</evidence>
<dbReference type="Pfam" id="PF00224">
    <property type="entry name" value="PK"/>
    <property type="match status" value="1"/>
</dbReference>
<dbReference type="Gene3D" id="3.40.1380.20">
    <property type="entry name" value="Pyruvate kinase, C-terminal domain"/>
    <property type="match status" value="1"/>
</dbReference>
<dbReference type="Gene3D" id="2.40.33.10">
    <property type="entry name" value="PK beta-barrel domain-like"/>
    <property type="match status" value="1"/>
</dbReference>
<keyword evidence="9" id="KW-0547">Nucleotide-binding</keyword>
<dbReference type="NCBIfam" id="NF004491">
    <property type="entry name" value="PRK05826.1"/>
    <property type="match status" value="1"/>
</dbReference>
<dbReference type="PANTHER" id="PTHR11817">
    <property type="entry name" value="PYRUVATE KINASE"/>
    <property type="match status" value="1"/>
</dbReference>
<dbReference type="InterPro" id="IPR015793">
    <property type="entry name" value="Pyrv_Knase_brl"/>
</dbReference>
<comment type="catalytic activity">
    <reaction evidence="16">
        <text>pyruvate + ATP = phosphoenolpyruvate + ADP + H(+)</text>
        <dbReference type="Rhea" id="RHEA:18157"/>
        <dbReference type="ChEBI" id="CHEBI:15361"/>
        <dbReference type="ChEBI" id="CHEBI:15378"/>
        <dbReference type="ChEBI" id="CHEBI:30616"/>
        <dbReference type="ChEBI" id="CHEBI:58702"/>
        <dbReference type="ChEBI" id="CHEBI:456216"/>
        <dbReference type="EC" id="2.7.1.40"/>
    </reaction>
</comment>
<keyword evidence="7 16" id="KW-0808">Transferase</keyword>
<dbReference type="PRINTS" id="PR01050">
    <property type="entry name" value="PYRUVTKNASE"/>
</dbReference>
<evidence type="ECO:0000256" key="14">
    <source>
        <dbReference type="ARBA" id="ARBA00023317"/>
    </source>
</evidence>
<evidence type="ECO:0000259" key="18">
    <source>
        <dbReference type="Pfam" id="PF00224"/>
    </source>
</evidence>
<keyword evidence="13 16" id="KW-0324">Glycolysis</keyword>
<feature type="compositionally biased region" description="Basic residues" evidence="17">
    <location>
        <begin position="493"/>
        <end position="502"/>
    </location>
</feature>
<dbReference type="SUPFAM" id="SSF50800">
    <property type="entry name" value="PK beta-barrel domain-like"/>
    <property type="match status" value="1"/>
</dbReference>
<dbReference type="SUPFAM" id="SSF51621">
    <property type="entry name" value="Phosphoenolpyruvate/pyruvate domain"/>
    <property type="match status" value="1"/>
</dbReference>
<dbReference type="NCBIfam" id="NF004978">
    <property type="entry name" value="PRK06354.1"/>
    <property type="match status" value="1"/>
</dbReference>
<evidence type="ECO:0000256" key="15">
    <source>
        <dbReference type="NCBIfam" id="TIGR01064"/>
    </source>
</evidence>
<keyword evidence="10 16" id="KW-0418">Kinase</keyword>
<dbReference type="PROSITE" id="PS00110">
    <property type="entry name" value="PYRUVATE_KINASE"/>
    <property type="match status" value="1"/>
</dbReference>
<dbReference type="Proteomes" id="UP001226389">
    <property type="component" value="Unassembled WGS sequence"/>
</dbReference>
<dbReference type="GO" id="GO:0016301">
    <property type="term" value="F:kinase activity"/>
    <property type="evidence" value="ECO:0007669"/>
    <property type="project" value="UniProtKB-KW"/>
</dbReference>
<evidence type="ECO:0000256" key="4">
    <source>
        <dbReference type="ARBA" id="ARBA00011881"/>
    </source>
</evidence>
<evidence type="ECO:0000256" key="7">
    <source>
        <dbReference type="ARBA" id="ARBA00022679"/>
    </source>
</evidence>
<accession>A0ABT9UGV2</accession>
<protein>
    <recommendedName>
        <fullName evidence="6 15">Pyruvate kinase</fullName>
        <ecNumber evidence="5 15">2.7.1.40</ecNumber>
    </recommendedName>
</protein>
<evidence type="ECO:0000256" key="2">
    <source>
        <dbReference type="ARBA" id="ARBA00004997"/>
    </source>
</evidence>
<keyword evidence="12 16" id="KW-0460">Magnesium</keyword>
<dbReference type="GO" id="GO:0004743">
    <property type="term" value="F:pyruvate kinase activity"/>
    <property type="evidence" value="ECO:0007669"/>
    <property type="project" value="UniProtKB-EC"/>
</dbReference>
<organism evidence="20 21">
    <name type="scientific">Pseudarthrobacter defluvii</name>
    <dbReference type="NCBI Taxonomy" id="410837"/>
    <lineage>
        <taxon>Bacteria</taxon>
        <taxon>Bacillati</taxon>
        <taxon>Actinomycetota</taxon>
        <taxon>Actinomycetes</taxon>
        <taxon>Micrococcales</taxon>
        <taxon>Micrococcaceae</taxon>
        <taxon>Pseudarthrobacter</taxon>
    </lineage>
</organism>
<dbReference type="Gene3D" id="3.20.20.60">
    <property type="entry name" value="Phosphoenolpyruvate-binding domains"/>
    <property type="match status" value="1"/>
</dbReference>
<dbReference type="InterPro" id="IPR015795">
    <property type="entry name" value="Pyrv_Knase_C"/>
</dbReference>
<dbReference type="NCBIfam" id="TIGR01064">
    <property type="entry name" value="pyruv_kin"/>
    <property type="match status" value="1"/>
</dbReference>
<gene>
    <name evidence="20" type="ORF">J2T22_001660</name>
</gene>
<evidence type="ECO:0000256" key="1">
    <source>
        <dbReference type="ARBA" id="ARBA00001958"/>
    </source>
</evidence>
<proteinExistence type="inferred from homology"/>
<evidence type="ECO:0000313" key="21">
    <source>
        <dbReference type="Proteomes" id="UP001226389"/>
    </source>
</evidence>
<keyword evidence="11" id="KW-0067">ATP-binding</keyword>
<evidence type="ECO:0000256" key="6">
    <source>
        <dbReference type="ARBA" id="ARBA00018587"/>
    </source>
</evidence>
<reference evidence="20 21" key="1">
    <citation type="submission" date="2023-07" db="EMBL/GenBank/DDBJ databases">
        <title>Sorghum-associated microbial communities from plants grown in Nebraska, USA.</title>
        <authorList>
            <person name="Schachtman D."/>
        </authorList>
    </citation>
    <scope>NUCLEOTIDE SEQUENCE [LARGE SCALE GENOMIC DNA]</scope>
    <source>
        <strain evidence="20 21">DS994</strain>
    </source>
</reference>
<dbReference type="InterPro" id="IPR036918">
    <property type="entry name" value="Pyrv_Knase_C_sf"/>
</dbReference>
<evidence type="ECO:0000256" key="3">
    <source>
        <dbReference type="ARBA" id="ARBA00008663"/>
    </source>
</evidence>
<dbReference type="Pfam" id="PF02887">
    <property type="entry name" value="PK_C"/>
    <property type="match status" value="1"/>
</dbReference>
<sequence length="502" mass="53953">MRRAKIVATFGPAIASYENTLAVLEAGVDVARMNMSHGDYTVHDNTYENVRKAASDLSKAVAIMADLQGPKIRLGRFVDGPHALAVGDIFTITTEDVPGTKDICSTTLKSLTEDVNVGDALLIDDGKVALRAIEVDDVKVVAEVTVGGMVSNNKGINLPGVAVNVPALSEKDEDDLRWAIRRGVDLVALSFVRDASDITRVHEIMDEEGRRVPVIAKIEKPQAVEQLPEIIDAFDAIMVARGDLGVELPLEEVPIVQKRAVELARRWAKPVIVATQVLESMIDNPRPTRAEASDCANAVLDGADAVMLSGETSVGKYPIETVKTMARIIESTEVHGLERVPPLGTKPKTRGGAITRAAVEIADQLDAKYICTFTQSGDSARRLSRLRPIKAVFAFTPVEHVWNQLALTWGIQPVLVPMVGHTDEMTSQVDRSLLEMDLVDDGDLVVIAAGSPPGKAGSTNMLKVHKVGDLADAGSQGGEPGSNREKLGPWPEKKKKNQAAQA</sequence>
<evidence type="ECO:0000256" key="8">
    <source>
        <dbReference type="ARBA" id="ARBA00022723"/>
    </source>
</evidence>
<comment type="caution">
    <text evidence="20">The sequence shown here is derived from an EMBL/GenBank/DDBJ whole genome shotgun (WGS) entry which is preliminary data.</text>
</comment>
<comment type="subunit">
    <text evidence="4">Homotetramer.</text>
</comment>
<keyword evidence="8" id="KW-0479">Metal-binding</keyword>
<evidence type="ECO:0000256" key="13">
    <source>
        <dbReference type="ARBA" id="ARBA00023152"/>
    </source>
</evidence>
<dbReference type="EC" id="2.7.1.40" evidence="5 15"/>
<evidence type="ECO:0000256" key="9">
    <source>
        <dbReference type="ARBA" id="ARBA00022741"/>
    </source>
</evidence>
<feature type="domain" description="Pyruvate kinase barrel" evidence="18">
    <location>
        <begin position="1"/>
        <end position="322"/>
    </location>
</feature>
<keyword evidence="21" id="KW-1185">Reference proteome</keyword>
<evidence type="ECO:0000256" key="17">
    <source>
        <dbReference type="SAM" id="MobiDB-lite"/>
    </source>
</evidence>
<dbReference type="NCBIfam" id="NF004886">
    <property type="entry name" value="PRK06247.1"/>
    <property type="match status" value="1"/>
</dbReference>
<feature type="domain" description="Pyruvate kinase C-terminal" evidence="19">
    <location>
        <begin position="353"/>
        <end position="465"/>
    </location>
</feature>
<dbReference type="InterPro" id="IPR018209">
    <property type="entry name" value="Pyrv_Knase_AS"/>
</dbReference>
<evidence type="ECO:0000256" key="12">
    <source>
        <dbReference type="ARBA" id="ARBA00022842"/>
    </source>
</evidence>
<keyword evidence="14 20" id="KW-0670">Pyruvate</keyword>
<dbReference type="RefSeq" id="WP_224025746.1">
    <property type="nucleotide sequence ID" value="NZ_JAUSSY010000005.1"/>
</dbReference>
<dbReference type="EMBL" id="JAUSSY010000005">
    <property type="protein sequence ID" value="MDQ0118482.1"/>
    <property type="molecule type" value="Genomic_DNA"/>
</dbReference>
<evidence type="ECO:0000256" key="5">
    <source>
        <dbReference type="ARBA" id="ARBA00012142"/>
    </source>
</evidence>
<feature type="region of interest" description="Disordered" evidence="17">
    <location>
        <begin position="469"/>
        <end position="502"/>
    </location>
</feature>
<evidence type="ECO:0000256" key="16">
    <source>
        <dbReference type="RuleBase" id="RU000504"/>
    </source>
</evidence>
<comment type="pathway">
    <text evidence="2 16">Carbohydrate degradation; glycolysis; pyruvate from D-glyceraldehyde 3-phosphate: step 5/5.</text>
</comment>
<comment type="similarity">
    <text evidence="3 16">Belongs to the pyruvate kinase family.</text>
</comment>
<dbReference type="InterPro" id="IPR011037">
    <property type="entry name" value="Pyrv_Knase-like_insert_dom_sf"/>
</dbReference>
<dbReference type="InterPro" id="IPR001697">
    <property type="entry name" value="Pyr_Knase"/>
</dbReference>
<evidence type="ECO:0000256" key="10">
    <source>
        <dbReference type="ARBA" id="ARBA00022777"/>
    </source>
</evidence>
<dbReference type="SUPFAM" id="SSF52935">
    <property type="entry name" value="PK C-terminal domain-like"/>
    <property type="match status" value="1"/>
</dbReference>
<evidence type="ECO:0000256" key="11">
    <source>
        <dbReference type="ARBA" id="ARBA00022840"/>
    </source>
</evidence>
<comment type="cofactor">
    <cofactor evidence="1">
        <name>K(+)</name>
        <dbReference type="ChEBI" id="CHEBI:29103"/>
    </cofactor>
</comment>
<dbReference type="InterPro" id="IPR015813">
    <property type="entry name" value="Pyrv/PenolPyrv_kinase-like_dom"/>
</dbReference>
<name>A0ABT9UGV2_9MICC</name>